<gene>
    <name evidence="1" type="ORF">GSOID_T00001554001</name>
</gene>
<dbReference type="EMBL" id="FN654164">
    <property type="protein sequence ID" value="CBY17820.1"/>
    <property type="molecule type" value="Genomic_DNA"/>
</dbReference>
<dbReference type="InParanoid" id="E4Y3J8"/>
<dbReference type="AlphaFoldDB" id="E4Y3J8"/>
<name>E4Y3J8_OIKDI</name>
<evidence type="ECO:0000313" key="2">
    <source>
        <dbReference type="Proteomes" id="UP000001307"/>
    </source>
</evidence>
<protein>
    <submittedName>
        <fullName evidence="1">Uncharacterized protein</fullName>
    </submittedName>
</protein>
<organism evidence="1">
    <name type="scientific">Oikopleura dioica</name>
    <name type="common">Tunicate</name>
    <dbReference type="NCBI Taxonomy" id="34765"/>
    <lineage>
        <taxon>Eukaryota</taxon>
        <taxon>Metazoa</taxon>
        <taxon>Chordata</taxon>
        <taxon>Tunicata</taxon>
        <taxon>Appendicularia</taxon>
        <taxon>Copelata</taxon>
        <taxon>Oikopleuridae</taxon>
        <taxon>Oikopleura</taxon>
    </lineage>
</organism>
<reference evidence="1" key="1">
    <citation type="journal article" date="2010" name="Science">
        <title>Plasticity of animal genome architecture unmasked by rapid evolution of a pelagic tunicate.</title>
        <authorList>
            <person name="Denoeud F."/>
            <person name="Henriet S."/>
            <person name="Mungpakdee S."/>
            <person name="Aury J.M."/>
            <person name="Da Silva C."/>
            <person name="Brinkmann H."/>
            <person name="Mikhaleva J."/>
            <person name="Olsen L.C."/>
            <person name="Jubin C."/>
            <person name="Canestro C."/>
            <person name="Bouquet J.M."/>
            <person name="Danks G."/>
            <person name="Poulain J."/>
            <person name="Campsteijn C."/>
            <person name="Adamski M."/>
            <person name="Cross I."/>
            <person name="Yadetie F."/>
            <person name="Muffato M."/>
            <person name="Louis A."/>
            <person name="Butcher S."/>
            <person name="Tsagkogeorga G."/>
            <person name="Konrad A."/>
            <person name="Singh S."/>
            <person name="Jensen M.F."/>
            <person name="Cong E.H."/>
            <person name="Eikeseth-Otteraa H."/>
            <person name="Noel B."/>
            <person name="Anthouard V."/>
            <person name="Porcel B.M."/>
            <person name="Kachouri-Lafond R."/>
            <person name="Nishino A."/>
            <person name="Ugolini M."/>
            <person name="Chourrout P."/>
            <person name="Nishida H."/>
            <person name="Aasland R."/>
            <person name="Huzurbazar S."/>
            <person name="Westhof E."/>
            <person name="Delsuc F."/>
            <person name="Lehrach H."/>
            <person name="Reinhardt R."/>
            <person name="Weissenbach J."/>
            <person name="Roy S.W."/>
            <person name="Artiguenave F."/>
            <person name="Postlethwait J.H."/>
            <person name="Manak J.R."/>
            <person name="Thompson E.M."/>
            <person name="Jaillon O."/>
            <person name="Du Pasquier L."/>
            <person name="Boudinot P."/>
            <person name="Liberles D.A."/>
            <person name="Volff J.N."/>
            <person name="Philippe H."/>
            <person name="Lenhard B."/>
            <person name="Roest Crollius H."/>
            <person name="Wincker P."/>
            <person name="Chourrout D."/>
        </authorList>
    </citation>
    <scope>NUCLEOTIDE SEQUENCE [LARGE SCALE GENOMIC DNA]</scope>
</reference>
<keyword evidence="2" id="KW-1185">Reference proteome</keyword>
<proteinExistence type="predicted"/>
<feature type="non-terminal residue" evidence="1">
    <location>
        <position position="1"/>
    </location>
</feature>
<accession>E4Y3J8</accession>
<dbReference type="Proteomes" id="UP000001307">
    <property type="component" value="Unassembled WGS sequence"/>
</dbReference>
<evidence type="ECO:0000313" key="1">
    <source>
        <dbReference type="EMBL" id="CBY17820.1"/>
    </source>
</evidence>
<sequence length="67" mass="7761">CPCICRAWLDSDDPYAYLCKHTLTKKFPIQRLALPIPKKSTNASFQYVFIRYNFQKKCGELLGDCQA</sequence>